<dbReference type="PANTHER" id="PTHR23419:SF8">
    <property type="entry name" value="FI09726P"/>
    <property type="match status" value="1"/>
</dbReference>
<dbReference type="InterPro" id="IPR004323">
    <property type="entry name" value="Ion_tolerance_CutA"/>
</dbReference>
<comment type="similarity">
    <text evidence="1">Belongs to the CutA family.</text>
</comment>
<dbReference type="Proteomes" id="UP000051497">
    <property type="component" value="Unassembled WGS sequence"/>
</dbReference>
<evidence type="ECO:0000313" key="2">
    <source>
        <dbReference type="EMBL" id="KRG22264.1"/>
    </source>
</evidence>
<evidence type="ECO:0000256" key="1">
    <source>
        <dbReference type="ARBA" id="ARBA00010169"/>
    </source>
</evidence>
<reference evidence="2" key="1">
    <citation type="submission" date="2015-09" db="EMBL/GenBank/DDBJ databases">
        <title>Draft Genome Sequences of Two Novel Amoeba-resistant Intranuclear Bacteria, Candidatus Berkiella cookevillensis and Candidatus Berkiella aquae.</title>
        <authorList>
            <person name="Mehari Y.T."/>
            <person name="Arivett B.A."/>
            <person name="Farone A.L."/>
            <person name="Gunderson J.H."/>
            <person name="Farone M.B."/>
        </authorList>
    </citation>
    <scope>NUCLEOTIDE SEQUENCE [LARGE SCALE GENOMIC DNA]</scope>
    <source>
        <strain evidence="2">HT99</strain>
    </source>
</reference>
<comment type="caution">
    <text evidence="2">The sequence shown here is derived from an EMBL/GenBank/DDBJ whole genome shotgun (WGS) entry which is preliminary data.</text>
</comment>
<dbReference type="InterPro" id="IPR011322">
    <property type="entry name" value="N-reg_PII-like_a/b"/>
</dbReference>
<dbReference type="AlphaFoldDB" id="A0A0Q9Z156"/>
<dbReference type="GO" id="GO:0005507">
    <property type="term" value="F:copper ion binding"/>
    <property type="evidence" value="ECO:0007669"/>
    <property type="project" value="TreeGrafter"/>
</dbReference>
<dbReference type="InterPro" id="IPR015867">
    <property type="entry name" value="N-reg_PII/ATP_PRibTrfase_C"/>
</dbReference>
<accession>A0A0Q9Z156</accession>
<dbReference type="PANTHER" id="PTHR23419">
    <property type="entry name" value="DIVALENT CATION TOLERANCE CUTA-RELATED"/>
    <property type="match status" value="1"/>
</dbReference>
<dbReference type="GO" id="GO:0010038">
    <property type="term" value="P:response to metal ion"/>
    <property type="evidence" value="ECO:0007669"/>
    <property type="project" value="InterPro"/>
</dbReference>
<gene>
    <name evidence="2" type="primary">cutA</name>
    <name evidence="2" type="ORF">HT99x_00683</name>
    <name evidence="3" type="ORF">HT99x_013930</name>
</gene>
<name>A0A0Q9Z156_9GAMM</name>
<dbReference type="EMBL" id="LKAJ02000001">
    <property type="protein sequence ID" value="MCS5712535.1"/>
    <property type="molecule type" value="Genomic_DNA"/>
</dbReference>
<dbReference type="Gene3D" id="3.30.70.120">
    <property type="match status" value="1"/>
</dbReference>
<reference evidence="3" key="3">
    <citation type="submission" date="2021-06" db="EMBL/GenBank/DDBJ databases">
        <title>Genomic Description and Analysis of Intracellular Bacteria, Candidatus Berkiella cookevillensis and Candidatus Berkiella aquae.</title>
        <authorList>
            <person name="Kidane D.T."/>
            <person name="Mehari Y.T."/>
            <person name="Rice F.C."/>
            <person name="Arivett B.A."/>
            <person name="Farone A.L."/>
            <person name="Berk S.G."/>
            <person name="Farone M.B."/>
        </authorList>
    </citation>
    <scope>NUCLEOTIDE SEQUENCE</scope>
    <source>
        <strain evidence="3">HT99</strain>
    </source>
</reference>
<keyword evidence="4" id="KW-1185">Reference proteome</keyword>
<protein>
    <submittedName>
        <fullName evidence="2">Divalent-cation tolerance protein CutA</fullName>
    </submittedName>
</protein>
<dbReference type="STRING" id="295108.HT99x_00683"/>
<sequence>METAYYLVLCTCPNQATALQIAEELLGAGLVACINIIPNLTSIYSWEGKLIQSEESLLYLKTRKDKLADLEQAILTIHPYKVPEFIATAITYCNENFTYWMDGVLGGALREEE</sequence>
<dbReference type="RefSeq" id="WP_075065323.1">
    <property type="nucleotide sequence ID" value="NZ_LKAJ02000001.1"/>
</dbReference>
<evidence type="ECO:0000313" key="3">
    <source>
        <dbReference type="EMBL" id="MCS5712535.1"/>
    </source>
</evidence>
<dbReference type="EMBL" id="LKAJ01000002">
    <property type="protein sequence ID" value="KRG22264.1"/>
    <property type="molecule type" value="Genomic_DNA"/>
</dbReference>
<reference evidence="3" key="2">
    <citation type="journal article" date="2016" name="Genome Announc.">
        <title>Draft Genome Sequences of Two Novel Amoeba-Resistant Intranuclear Bacteria, 'Candidatus Berkiella cookevillensis' and 'Candidatus Berkiella aquae'.</title>
        <authorList>
            <person name="Mehari Y.T."/>
            <person name="Arivett B.A."/>
            <person name="Farone A.L."/>
            <person name="Gunderson J.H."/>
            <person name="Farone M.B."/>
        </authorList>
    </citation>
    <scope>NUCLEOTIDE SEQUENCE</scope>
    <source>
        <strain evidence="3">HT99</strain>
    </source>
</reference>
<dbReference type="Pfam" id="PF03091">
    <property type="entry name" value="CutA1"/>
    <property type="match status" value="1"/>
</dbReference>
<proteinExistence type="inferred from homology"/>
<dbReference type="SUPFAM" id="SSF54913">
    <property type="entry name" value="GlnB-like"/>
    <property type="match status" value="1"/>
</dbReference>
<organism evidence="2">
    <name type="scientific">Candidatus Berkiella aquae</name>
    <dbReference type="NCBI Taxonomy" id="295108"/>
    <lineage>
        <taxon>Bacteria</taxon>
        <taxon>Pseudomonadati</taxon>
        <taxon>Pseudomonadota</taxon>
        <taxon>Gammaproteobacteria</taxon>
        <taxon>Candidatus Berkiellales</taxon>
        <taxon>Candidatus Berkiellaceae</taxon>
        <taxon>Candidatus Berkiella</taxon>
    </lineage>
</organism>
<evidence type="ECO:0000313" key="4">
    <source>
        <dbReference type="Proteomes" id="UP000051497"/>
    </source>
</evidence>
<dbReference type="OrthoDB" id="37622at2"/>